<dbReference type="SMART" id="SM00852">
    <property type="entry name" value="MoCF_biosynth"/>
    <property type="match status" value="1"/>
</dbReference>
<dbReference type="InterPro" id="IPR036425">
    <property type="entry name" value="MoaB/Mog-like_dom_sf"/>
</dbReference>
<dbReference type="PANTHER" id="PTHR10192:SF5">
    <property type="entry name" value="GEPHYRIN"/>
    <property type="match status" value="1"/>
</dbReference>
<dbReference type="InterPro" id="IPR036688">
    <property type="entry name" value="MoeA_C_domain_IV_sf"/>
</dbReference>
<dbReference type="GO" id="GO:0006777">
    <property type="term" value="P:Mo-molybdopterin cofactor biosynthetic process"/>
    <property type="evidence" value="ECO:0007669"/>
    <property type="project" value="UniProtKB-KW"/>
</dbReference>
<dbReference type="AlphaFoldDB" id="A0AA97FD71"/>
<reference evidence="4 5" key="1">
    <citation type="submission" date="2019-09" db="EMBL/GenBank/DDBJ databases">
        <title>The complete genome of Methanoplanus sp. FWC-SCC4.</title>
        <authorList>
            <person name="Chen S.-C."/>
            <person name="Zhou Y.-Z."/>
            <person name="Lai M.-C."/>
        </authorList>
    </citation>
    <scope>NUCLEOTIDE SEQUENCE [LARGE SCALE GENOMIC DNA]</scope>
    <source>
        <strain evidence="4 5">FWC-SCC4</strain>
    </source>
</reference>
<evidence type="ECO:0000313" key="4">
    <source>
        <dbReference type="EMBL" id="WOF15306.1"/>
    </source>
</evidence>
<keyword evidence="5" id="KW-1185">Reference proteome</keyword>
<dbReference type="InterPro" id="IPR036135">
    <property type="entry name" value="MoeA_linker/N_sf"/>
</dbReference>
<dbReference type="EMBL" id="CP043875">
    <property type="protein sequence ID" value="WOF15306.1"/>
    <property type="molecule type" value="Genomic_DNA"/>
</dbReference>
<dbReference type="GeneID" id="85228648"/>
<dbReference type="Proteomes" id="UP001301797">
    <property type="component" value="Chromosome"/>
</dbReference>
<dbReference type="GO" id="GO:0005829">
    <property type="term" value="C:cytosol"/>
    <property type="evidence" value="ECO:0007669"/>
    <property type="project" value="TreeGrafter"/>
</dbReference>
<dbReference type="InterPro" id="IPR005111">
    <property type="entry name" value="MoeA_C_domain_IV"/>
</dbReference>
<gene>
    <name evidence="4" type="ORF">F1737_00725</name>
</gene>
<keyword evidence="2" id="KW-0501">Molybdenum cofactor biosynthesis</keyword>
<name>A0AA97FD71_9EURY</name>
<dbReference type="NCBIfam" id="NF045515">
    <property type="entry name" value="Glp_gephyrin"/>
    <property type="match status" value="1"/>
</dbReference>
<accession>A0AA97FD71</accession>
<dbReference type="Pfam" id="PF00994">
    <property type="entry name" value="MoCF_biosynth"/>
    <property type="match status" value="1"/>
</dbReference>
<dbReference type="SUPFAM" id="SSF63867">
    <property type="entry name" value="MoeA C-terminal domain-like"/>
    <property type="match status" value="1"/>
</dbReference>
<evidence type="ECO:0000259" key="3">
    <source>
        <dbReference type="SMART" id="SM00852"/>
    </source>
</evidence>
<dbReference type="CDD" id="cd00887">
    <property type="entry name" value="MoeA"/>
    <property type="match status" value="1"/>
</dbReference>
<dbReference type="PANTHER" id="PTHR10192">
    <property type="entry name" value="MOLYBDOPTERIN BIOSYNTHESIS PROTEIN"/>
    <property type="match status" value="1"/>
</dbReference>
<dbReference type="Gene3D" id="2.40.340.10">
    <property type="entry name" value="MoeA, C-terminal, domain IV"/>
    <property type="match status" value="1"/>
</dbReference>
<evidence type="ECO:0000256" key="1">
    <source>
        <dbReference type="ARBA" id="ARBA00005046"/>
    </source>
</evidence>
<evidence type="ECO:0000313" key="5">
    <source>
        <dbReference type="Proteomes" id="UP001301797"/>
    </source>
</evidence>
<dbReference type="SUPFAM" id="SSF63882">
    <property type="entry name" value="MoeA N-terminal region -like"/>
    <property type="match status" value="1"/>
</dbReference>
<feature type="domain" description="MoaB/Mog" evidence="3">
    <location>
        <begin position="185"/>
        <end position="322"/>
    </location>
</feature>
<proteinExistence type="predicted"/>
<dbReference type="InterPro" id="IPR038987">
    <property type="entry name" value="MoeA-like"/>
</dbReference>
<dbReference type="Gene3D" id="3.90.105.10">
    <property type="entry name" value="Molybdopterin biosynthesis moea protein, domain 2"/>
    <property type="match status" value="1"/>
</dbReference>
<evidence type="ECO:0000256" key="2">
    <source>
        <dbReference type="ARBA" id="ARBA00023150"/>
    </source>
</evidence>
<dbReference type="InterPro" id="IPR001453">
    <property type="entry name" value="MoaB/Mog_dom"/>
</dbReference>
<organism evidence="4 5">
    <name type="scientific">Methanochimaera problematica</name>
    <dbReference type="NCBI Taxonomy" id="2609417"/>
    <lineage>
        <taxon>Archaea</taxon>
        <taxon>Methanobacteriati</taxon>
        <taxon>Methanobacteriota</taxon>
        <taxon>Stenosarchaea group</taxon>
        <taxon>Methanomicrobia</taxon>
        <taxon>Methanomicrobiales</taxon>
        <taxon>Methanomicrobiaceae</taxon>
        <taxon>Methanochimaera</taxon>
    </lineage>
</organism>
<protein>
    <submittedName>
        <fullName evidence="4">Molybdopterin molybdotransferase MoeA</fullName>
    </submittedName>
</protein>
<dbReference type="SUPFAM" id="SSF53218">
    <property type="entry name" value="Molybdenum cofactor biosynthesis proteins"/>
    <property type="match status" value="1"/>
</dbReference>
<comment type="pathway">
    <text evidence="1">Cofactor biosynthesis; molybdopterin biosynthesis.</text>
</comment>
<dbReference type="NCBIfam" id="TIGR00177">
    <property type="entry name" value="molyb_syn"/>
    <property type="match status" value="1"/>
</dbReference>
<dbReference type="KEGG" id="mefw:F1737_00725"/>
<sequence>MSFFLKLISVSEAKAKIREIAGETYPQKVTLSEAYDRVLASDVLSDADVPGFSRSIVDGYAVVSKDTTGAGESIPTMLEYLGRVEMGTPAQIKLTPGTCAYVPTGGNVPDGADAVAMVEYSEALGDEVLIFRPMSNGENIVFADEDFAKGSPVMKKGTTLKPQECGVLASLGKEEVEVFKKPVIGIISTGNELVPVSKEPGFGKVRDVNTYLCSGFVKRCGCIPKIYGVIPDERDELREAIRLATEECDAVLISGGSSKDERDNTSSIIKELGEVLIHGIAISPGKPTIIGTATGKPVIGLPGHPASAYIVLYVLVSELLYKMQMKAVTNNTITTTLLENIPSAQGREDYVRVKLSDDGAKPLYAKSGLLNTLIKSDGMVKIPSGSEGLEAGSLVEVILW</sequence>
<dbReference type="Gene3D" id="2.170.190.11">
    <property type="entry name" value="Molybdopterin biosynthesis moea protein, domain 3"/>
    <property type="match status" value="1"/>
</dbReference>
<dbReference type="RefSeq" id="WP_317136873.1">
    <property type="nucleotide sequence ID" value="NZ_CP043875.1"/>
</dbReference>
<dbReference type="GO" id="GO:0061599">
    <property type="term" value="F:molybdopterin molybdotransferase activity"/>
    <property type="evidence" value="ECO:0007669"/>
    <property type="project" value="TreeGrafter"/>
</dbReference>
<dbReference type="Pfam" id="PF03453">
    <property type="entry name" value="MoeA_N"/>
    <property type="match status" value="1"/>
</dbReference>
<dbReference type="InterPro" id="IPR005110">
    <property type="entry name" value="MoeA_linker/N"/>
</dbReference>
<dbReference type="Pfam" id="PF03454">
    <property type="entry name" value="MoeA_C"/>
    <property type="match status" value="1"/>
</dbReference>
<dbReference type="Gene3D" id="3.40.980.10">
    <property type="entry name" value="MoaB/Mog-like domain"/>
    <property type="match status" value="1"/>
</dbReference>